<dbReference type="AlphaFoldDB" id="A0A392U725"/>
<dbReference type="EMBL" id="LXQA010753487">
    <property type="protein sequence ID" value="MCI69311.1"/>
    <property type="molecule type" value="Genomic_DNA"/>
</dbReference>
<protein>
    <submittedName>
        <fullName evidence="1">Uncharacterized protein</fullName>
    </submittedName>
</protein>
<name>A0A392U725_9FABA</name>
<accession>A0A392U725</accession>
<proteinExistence type="predicted"/>
<keyword evidence="2" id="KW-1185">Reference proteome</keyword>
<evidence type="ECO:0000313" key="1">
    <source>
        <dbReference type="EMBL" id="MCI69311.1"/>
    </source>
</evidence>
<comment type="caution">
    <text evidence="1">The sequence shown here is derived from an EMBL/GenBank/DDBJ whole genome shotgun (WGS) entry which is preliminary data.</text>
</comment>
<sequence length="59" mass="6979">HPHHIPQHGHYSEYELGMTTYDYNTAVITDWPIPPYGPGLIATDQEYDQHHRRHKQVKT</sequence>
<organism evidence="1 2">
    <name type="scientific">Trifolium medium</name>
    <dbReference type="NCBI Taxonomy" id="97028"/>
    <lineage>
        <taxon>Eukaryota</taxon>
        <taxon>Viridiplantae</taxon>
        <taxon>Streptophyta</taxon>
        <taxon>Embryophyta</taxon>
        <taxon>Tracheophyta</taxon>
        <taxon>Spermatophyta</taxon>
        <taxon>Magnoliopsida</taxon>
        <taxon>eudicotyledons</taxon>
        <taxon>Gunneridae</taxon>
        <taxon>Pentapetalae</taxon>
        <taxon>rosids</taxon>
        <taxon>fabids</taxon>
        <taxon>Fabales</taxon>
        <taxon>Fabaceae</taxon>
        <taxon>Papilionoideae</taxon>
        <taxon>50 kb inversion clade</taxon>
        <taxon>NPAAA clade</taxon>
        <taxon>Hologalegina</taxon>
        <taxon>IRL clade</taxon>
        <taxon>Trifolieae</taxon>
        <taxon>Trifolium</taxon>
    </lineage>
</organism>
<feature type="non-terminal residue" evidence="1">
    <location>
        <position position="1"/>
    </location>
</feature>
<reference evidence="1 2" key="1">
    <citation type="journal article" date="2018" name="Front. Plant Sci.">
        <title>Red Clover (Trifolium pratense) and Zigzag Clover (T. medium) - A Picture of Genomic Similarities and Differences.</title>
        <authorList>
            <person name="Dluhosova J."/>
            <person name="Istvanek J."/>
            <person name="Nedelnik J."/>
            <person name="Repkova J."/>
        </authorList>
    </citation>
    <scope>NUCLEOTIDE SEQUENCE [LARGE SCALE GENOMIC DNA]</scope>
    <source>
        <strain evidence="2">cv. 10/8</strain>
        <tissue evidence="1">Leaf</tissue>
    </source>
</reference>
<dbReference type="Proteomes" id="UP000265520">
    <property type="component" value="Unassembled WGS sequence"/>
</dbReference>
<evidence type="ECO:0000313" key="2">
    <source>
        <dbReference type="Proteomes" id="UP000265520"/>
    </source>
</evidence>